<dbReference type="InterPro" id="IPR008936">
    <property type="entry name" value="Rho_GTPase_activation_prot"/>
</dbReference>
<organism evidence="2 3">
    <name type="scientific">Tetraodon nigroviridis</name>
    <name type="common">Spotted green pufferfish</name>
    <name type="synonym">Chelonodon nigroviridis</name>
    <dbReference type="NCBI Taxonomy" id="99883"/>
    <lineage>
        <taxon>Eukaryota</taxon>
        <taxon>Metazoa</taxon>
        <taxon>Chordata</taxon>
        <taxon>Craniata</taxon>
        <taxon>Vertebrata</taxon>
        <taxon>Euteleostomi</taxon>
        <taxon>Actinopterygii</taxon>
        <taxon>Neopterygii</taxon>
        <taxon>Teleostei</taxon>
        <taxon>Neoteleostei</taxon>
        <taxon>Acanthomorphata</taxon>
        <taxon>Eupercaria</taxon>
        <taxon>Tetraodontiformes</taxon>
        <taxon>Tetradontoidea</taxon>
        <taxon>Tetraodontidae</taxon>
        <taxon>Tetraodon</taxon>
    </lineage>
</organism>
<dbReference type="Ensembl" id="ENSTNIT00000000456.1">
    <property type="protein sequence ID" value="ENSTNIP00000001898.1"/>
    <property type="gene ID" value="ENSTNIG00000000341.1"/>
</dbReference>
<dbReference type="HOGENOM" id="CLU_015883_3_0_1"/>
<dbReference type="GO" id="GO:0007165">
    <property type="term" value="P:signal transduction"/>
    <property type="evidence" value="ECO:0007669"/>
    <property type="project" value="InterPro"/>
</dbReference>
<dbReference type="Proteomes" id="UP000007303">
    <property type="component" value="Unassembled WGS sequence"/>
</dbReference>
<evidence type="ECO:0000313" key="2">
    <source>
        <dbReference type="Ensembl" id="ENSTNIP00000001898.1"/>
    </source>
</evidence>
<dbReference type="OMA" id="CAGACHN"/>
<dbReference type="SUPFAM" id="SSF48350">
    <property type="entry name" value="GTPase activation domain, GAP"/>
    <property type="match status" value="1"/>
</dbReference>
<dbReference type="InParanoid" id="H3C0Y2"/>
<dbReference type="Pfam" id="PF00620">
    <property type="entry name" value="RhoGAP"/>
    <property type="match status" value="1"/>
</dbReference>
<dbReference type="PANTHER" id="PTHR15904">
    <property type="entry name" value="FAM13"/>
    <property type="match status" value="1"/>
</dbReference>
<reference evidence="3" key="1">
    <citation type="journal article" date="2004" name="Nature">
        <title>Genome duplication in the teleost fish Tetraodon nigroviridis reveals the early vertebrate proto-karyotype.</title>
        <authorList>
            <person name="Jaillon O."/>
            <person name="Aury J.-M."/>
            <person name="Brunet F."/>
            <person name="Petit J.-L."/>
            <person name="Stange-Thomann N."/>
            <person name="Mauceli E."/>
            <person name="Bouneau L."/>
            <person name="Fischer C."/>
            <person name="Ozouf-Costaz C."/>
            <person name="Bernot A."/>
            <person name="Nicaud S."/>
            <person name="Jaffe D."/>
            <person name="Fisher S."/>
            <person name="Lutfalla G."/>
            <person name="Dossat C."/>
            <person name="Segurens B."/>
            <person name="Dasilva C."/>
            <person name="Salanoubat M."/>
            <person name="Levy M."/>
            <person name="Boudet N."/>
            <person name="Castellano S."/>
            <person name="Anthouard V."/>
            <person name="Jubin C."/>
            <person name="Castelli V."/>
            <person name="Katinka M."/>
            <person name="Vacherie B."/>
            <person name="Biemont C."/>
            <person name="Skalli Z."/>
            <person name="Cattolico L."/>
            <person name="Poulain J."/>
            <person name="De Berardinis V."/>
            <person name="Cruaud C."/>
            <person name="Duprat S."/>
            <person name="Brottier P."/>
            <person name="Coutanceau J.-P."/>
            <person name="Gouzy J."/>
            <person name="Parra G."/>
            <person name="Lardier G."/>
            <person name="Chapple C."/>
            <person name="McKernan K.J."/>
            <person name="McEwan P."/>
            <person name="Bosak S."/>
            <person name="Kellis M."/>
            <person name="Volff J.-N."/>
            <person name="Guigo R."/>
            <person name="Zody M.C."/>
            <person name="Mesirov J."/>
            <person name="Lindblad-Toh K."/>
            <person name="Birren B."/>
            <person name="Nusbaum C."/>
            <person name="Kahn D."/>
            <person name="Robinson-Rechavi M."/>
            <person name="Laudet V."/>
            <person name="Schachter V."/>
            <person name="Quetier F."/>
            <person name="Saurin W."/>
            <person name="Scarpelli C."/>
            <person name="Wincker P."/>
            <person name="Lander E.S."/>
            <person name="Weissenbach J."/>
            <person name="Roest Crollius H."/>
        </authorList>
    </citation>
    <scope>NUCLEOTIDE SEQUENCE [LARGE SCALE GENOMIC DNA]</scope>
</reference>
<reference evidence="2" key="2">
    <citation type="submission" date="2025-08" db="UniProtKB">
        <authorList>
            <consortium name="Ensembl"/>
        </authorList>
    </citation>
    <scope>IDENTIFICATION</scope>
</reference>
<feature type="domain" description="Rho-GAP" evidence="1">
    <location>
        <begin position="43"/>
        <end position="201"/>
    </location>
</feature>
<dbReference type="STRING" id="99883.ENSTNIP00000001898"/>
<evidence type="ECO:0000313" key="3">
    <source>
        <dbReference type="Proteomes" id="UP000007303"/>
    </source>
</evidence>
<keyword evidence="3" id="KW-1185">Reference proteome</keyword>
<proteinExistence type="predicted"/>
<dbReference type="InterPro" id="IPR039102">
    <property type="entry name" value="FAM13"/>
</dbReference>
<dbReference type="PANTHER" id="PTHR15904:SF18">
    <property type="entry name" value="PROTEIN FAM13A"/>
    <property type="match status" value="1"/>
</dbReference>
<protein>
    <recommendedName>
        <fullName evidence="1">Rho-GAP domain-containing protein</fullName>
    </recommendedName>
</protein>
<dbReference type="PROSITE" id="PS50238">
    <property type="entry name" value="RHOGAP"/>
    <property type="match status" value="1"/>
</dbReference>
<reference evidence="2" key="3">
    <citation type="submission" date="2025-09" db="UniProtKB">
        <authorList>
            <consortium name="Ensembl"/>
        </authorList>
    </citation>
    <scope>IDENTIFICATION</scope>
</reference>
<sequence length="201" mass="22461">MGAGALTICHNKTAVLVTEDMKKMVQIPMLRPWEAKNTKVFGASLSELQDRGLVEDGVPVLLRRLVEHLRKHALQQEGLFRVNGNVRAVGTLKQRLESGEHVDLSESDSCAVASLVKQFLRDLPEGLVNATVQQALVHCYHECGDDITCSDLRDLLRELPDVHYRLLSYLCHFLTLVESNHGQNRMTAFNLATVFGPSVFQ</sequence>
<accession>H3C0Y2</accession>
<dbReference type="SMART" id="SM00324">
    <property type="entry name" value="RhoGAP"/>
    <property type="match status" value="1"/>
</dbReference>
<dbReference type="Gene3D" id="1.10.555.10">
    <property type="entry name" value="Rho GTPase activation protein"/>
    <property type="match status" value="1"/>
</dbReference>
<dbReference type="GeneTree" id="ENSGT00950000183033"/>
<dbReference type="InterPro" id="IPR000198">
    <property type="entry name" value="RhoGAP_dom"/>
</dbReference>
<name>H3C0Y2_TETNG</name>
<evidence type="ECO:0000259" key="1">
    <source>
        <dbReference type="PROSITE" id="PS50238"/>
    </source>
</evidence>
<dbReference type="AlphaFoldDB" id="H3C0Y2"/>